<evidence type="ECO:0000313" key="9">
    <source>
        <dbReference type="EMBL" id="HFC97875.1"/>
    </source>
</evidence>
<dbReference type="GO" id="GO:0000287">
    <property type="term" value="F:magnesium ion binding"/>
    <property type="evidence" value="ECO:0007669"/>
    <property type="project" value="UniProtKB-UniRule"/>
</dbReference>
<evidence type="ECO:0000256" key="2">
    <source>
        <dbReference type="ARBA" id="ARBA00011971"/>
    </source>
</evidence>
<evidence type="ECO:0000256" key="1">
    <source>
        <dbReference type="ARBA" id="ARBA00004889"/>
    </source>
</evidence>
<organism evidence="9">
    <name type="scientific">Thermosulfurimonas dismutans</name>
    <dbReference type="NCBI Taxonomy" id="999894"/>
    <lineage>
        <taxon>Bacteria</taxon>
        <taxon>Pseudomonadati</taxon>
        <taxon>Thermodesulfobacteriota</taxon>
        <taxon>Thermodesulfobacteria</taxon>
        <taxon>Thermodesulfobacteriales</taxon>
        <taxon>Thermodesulfobacteriaceae</taxon>
        <taxon>Thermosulfurimonas</taxon>
    </lineage>
</organism>
<reference evidence="9" key="1">
    <citation type="journal article" date="2020" name="mSystems">
        <title>Genome- and Community-Level Interaction Insights into Carbon Utilization and Element Cycling Functions of Hydrothermarchaeota in Hydrothermal Sediment.</title>
        <authorList>
            <person name="Zhou Z."/>
            <person name="Liu Y."/>
            <person name="Xu W."/>
            <person name="Pan J."/>
            <person name="Luo Z.H."/>
            <person name="Li M."/>
        </authorList>
    </citation>
    <scope>NUCLEOTIDE SEQUENCE [LARGE SCALE GENOMIC DNA]</scope>
    <source>
        <strain evidence="9">HyVt-483</strain>
    </source>
</reference>
<dbReference type="FunFam" id="3.40.50.2020:FF:000029">
    <property type="entry name" value="Orotate phosphoribosyltransferase"/>
    <property type="match status" value="1"/>
</dbReference>
<gene>
    <name evidence="7 9" type="primary">pyrE</name>
    <name evidence="9" type="ORF">ENJ40_05395</name>
</gene>
<feature type="binding site" evidence="7">
    <location>
        <position position="97"/>
    </location>
    <ligand>
        <name>5-phospho-alpha-D-ribose 1-diphosphate</name>
        <dbReference type="ChEBI" id="CHEBI:58017"/>
        <note>ligand shared between dimeric partners</note>
    </ligand>
</feature>
<comment type="catalytic activity">
    <reaction evidence="7">
        <text>orotidine 5'-phosphate + diphosphate = orotate + 5-phospho-alpha-D-ribose 1-diphosphate</text>
        <dbReference type="Rhea" id="RHEA:10380"/>
        <dbReference type="ChEBI" id="CHEBI:30839"/>
        <dbReference type="ChEBI" id="CHEBI:33019"/>
        <dbReference type="ChEBI" id="CHEBI:57538"/>
        <dbReference type="ChEBI" id="CHEBI:58017"/>
        <dbReference type="EC" id="2.4.2.10"/>
    </reaction>
</comment>
<dbReference type="EMBL" id="DRMH01000071">
    <property type="protein sequence ID" value="HFC97875.1"/>
    <property type="molecule type" value="Genomic_DNA"/>
</dbReference>
<dbReference type="SUPFAM" id="SSF53271">
    <property type="entry name" value="PRTase-like"/>
    <property type="match status" value="1"/>
</dbReference>
<dbReference type="UniPathway" id="UPA00070">
    <property type="reaction ID" value="UER00119"/>
</dbReference>
<proteinExistence type="inferred from homology"/>
<comment type="cofactor">
    <cofactor evidence="7">
        <name>Mg(2+)</name>
        <dbReference type="ChEBI" id="CHEBI:18420"/>
    </cofactor>
</comment>
<comment type="caution">
    <text evidence="9">The sequence shown here is derived from an EMBL/GenBank/DDBJ whole genome shotgun (WGS) entry which is preliminary data.</text>
</comment>
<dbReference type="InterPro" id="IPR023031">
    <property type="entry name" value="OPRT"/>
</dbReference>
<dbReference type="Gene3D" id="3.40.50.2020">
    <property type="match status" value="1"/>
</dbReference>
<dbReference type="PANTHER" id="PTHR19278">
    <property type="entry name" value="OROTATE PHOSPHORIBOSYLTRANSFERASE"/>
    <property type="match status" value="1"/>
</dbReference>
<evidence type="ECO:0000256" key="3">
    <source>
        <dbReference type="ARBA" id="ARBA00022676"/>
    </source>
</evidence>
<dbReference type="Proteomes" id="UP000886043">
    <property type="component" value="Unassembled WGS sequence"/>
</dbReference>
<dbReference type="Pfam" id="PF00156">
    <property type="entry name" value="Pribosyltran"/>
    <property type="match status" value="1"/>
</dbReference>
<dbReference type="NCBIfam" id="TIGR00336">
    <property type="entry name" value="pyrE"/>
    <property type="match status" value="1"/>
</dbReference>
<dbReference type="GO" id="GO:0019856">
    <property type="term" value="P:pyrimidine nucleobase biosynthetic process"/>
    <property type="evidence" value="ECO:0007669"/>
    <property type="project" value="TreeGrafter"/>
</dbReference>
<keyword evidence="5 7" id="KW-0460">Magnesium</keyword>
<dbReference type="GO" id="GO:0044205">
    <property type="term" value="P:'de novo' UMP biosynthetic process"/>
    <property type="evidence" value="ECO:0007669"/>
    <property type="project" value="UniProtKB-UniRule"/>
</dbReference>
<dbReference type="InterPro" id="IPR000836">
    <property type="entry name" value="PRTase_dom"/>
</dbReference>
<feature type="binding site" description="in other chain" evidence="7">
    <location>
        <position position="98"/>
    </location>
    <ligand>
        <name>5-phospho-alpha-D-ribose 1-diphosphate</name>
        <dbReference type="ChEBI" id="CHEBI:58017"/>
        <note>ligand shared between dimeric partners</note>
    </ligand>
</feature>
<comment type="function">
    <text evidence="7">Catalyzes the transfer of a ribosyl phosphate group from 5-phosphoribose 1-diphosphate to orotate, leading to the formation of orotidine monophosphate (OMP).</text>
</comment>
<evidence type="ECO:0000259" key="8">
    <source>
        <dbReference type="Pfam" id="PF00156"/>
    </source>
</evidence>
<dbReference type="HAMAP" id="MF_01208">
    <property type="entry name" value="PyrE"/>
    <property type="match status" value="1"/>
</dbReference>
<sequence>MEREKLLDLILERALLYDPQKGFTLSSGRRSTYYFDCKRVTLFSQAVLLIGKAIWEKIGEEEIHAVGGLTLGADPLVLAVCAYAGLKGIPVEGFIVRKEPKKHGTQRWIEGYVSPGRRVLIVDDVVTTGGSVLKAIERAEEAGLEVARVVVLVDREEGGREAIISRGYAFSAVFTFSEIKQAWERKHGRPFLTRFEGQEAAAGLEAA</sequence>
<comment type="similarity">
    <text evidence="7">Belongs to the purine/pyrimidine phosphoribosyltransferase family. PyrE subfamily.</text>
</comment>
<keyword evidence="4 7" id="KW-0808">Transferase</keyword>
<feature type="binding site" evidence="7">
    <location>
        <position position="127"/>
    </location>
    <ligand>
        <name>orotate</name>
        <dbReference type="ChEBI" id="CHEBI:30839"/>
    </ligand>
</feature>
<feature type="binding site" evidence="7">
    <location>
        <position position="103"/>
    </location>
    <ligand>
        <name>5-phospho-alpha-D-ribose 1-diphosphate</name>
        <dbReference type="ChEBI" id="CHEBI:58017"/>
        <note>ligand shared between dimeric partners</note>
    </ligand>
</feature>
<dbReference type="AlphaFoldDB" id="A0A7C3CN64"/>
<comment type="subunit">
    <text evidence="7">Homodimer.</text>
</comment>
<keyword evidence="3 7" id="KW-0328">Glycosyltransferase</keyword>
<dbReference type="GO" id="GO:0004588">
    <property type="term" value="F:orotate phosphoribosyltransferase activity"/>
    <property type="evidence" value="ECO:0007669"/>
    <property type="project" value="UniProtKB-UniRule"/>
</dbReference>
<protein>
    <recommendedName>
        <fullName evidence="2 7">Orotate phosphoribosyltransferase</fullName>
        <shortName evidence="7">OPRT</shortName>
        <shortName evidence="7">OPRTase</shortName>
        <ecNumber evidence="2 7">2.4.2.10</ecNumber>
    </recommendedName>
</protein>
<evidence type="ECO:0000256" key="4">
    <source>
        <dbReference type="ARBA" id="ARBA00022679"/>
    </source>
</evidence>
<dbReference type="InterPro" id="IPR029057">
    <property type="entry name" value="PRTase-like"/>
</dbReference>
<evidence type="ECO:0000256" key="7">
    <source>
        <dbReference type="HAMAP-Rule" id="MF_01208"/>
    </source>
</evidence>
<feature type="domain" description="Phosphoribosyltransferase" evidence="8">
    <location>
        <begin position="114"/>
        <end position="160"/>
    </location>
</feature>
<dbReference type="PANTHER" id="PTHR19278:SF9">
    <property type="entry name" value="URIDINE 5'-MONOPHOSPHATE SYNTHASE"/>
    <property type="match status" value="1"/>
</dbReference>
<keyword evidence="6 7" id="KW-0665">Pyrimidine biosynthesis</keyword>
<comment type="caution">
    <text evidence="7">Lacks conserved residue(s) required for the propagation of feature annotation.</text>
</comment>
<evidence type="ECO:0000256" key="6">
    <source>
        <dbReference type="ARBA" id="ARBA00022975"/>
    </source>
</evidence>
<feature type="binding site" description="in other chain" evidence="7">
    <location>
        <begin position="123"/>
        <end position="131"/>
    </location>
    <ligand>
        <name>5-phospho-alpha-D-ribose 1-diphosphate</name>
        <dbReference type="ChEBI" id="CHEBI:58017"/>
        <note>ligand shared between dimeric partners</note>
    </ligand>
</feature>
<feature type="binding site" evidence="7">
    <location>
        <position position="101"/>
    </location>
    <ligand>
        <name>5-phospho-alpha-D-ribose 1-diphosphate</name>
        <dbReference type="ChEBI" id="CHEBI:58017"/>
        <note>ligand shared between dimeric partners</note>
    </ligand>
</feature>
<name>A0A7C3CN64_9BACT</name>
<dbReference type="CDD" id="cd06223">
    <property type="entry name" value="PRTases_typeI"/>
    <property type="match status" value="1"/>
</dbReference>
<accession>A0A7C3CN64</accession>
<dbReference type="InterPro" id="IPR004467">
    <property type="entry name" value="Or_phspho_trans_dom"/>
</dbReference>
<dbReference type="EC" id="2.4.2.10" evidence="2 7"/>
<feature type="binding site" evidence="7">
    <location>
        <position position="155"/>
    </location>
    <ligand>
        <name>orotate</name>
        <dbReference type="ChEBI" id="CHEBI:30839"/>
    </ligand>
</feature>
<comment type="pathway">
    <text evidence="1 7">Pyrimidine metabolism; UMP biosynthesis via de novo pathway; UMP from orotate: step 1/2.</text>
</comment>
<evidence type="ECO:0000256" key="5">
    <source>
        <dbReference type="ARBA" id="ARBA00022842"/>
    </source>
</evidence>